<evidence type="ECO:0000259" key="2">
    <source>
        <dbReference type="Pfam" id="PF01979"/>
    </source>
</evidence>
<dbReference type="Gene3D" id="2.30.40.10">
    <property type="entry name" value="Urease, subunit C, domain 1"/>
    <property type="match status" value="1"/>
</dbReference>
<name>A0A432XVF2_9GAMM</name>
<evidence type="ECO:0000256" key="1">
    <source>
        <dbReference type="SAM" id="SignalP"/>
    </source>
</evidence>
<reference evidence="4" key="1">
    <citation type="journal article" date="2018" name="Front. Microbiol.">
        <title>Genome-Based Analysis Reveals the Taxonomy and Diversity of the Family Idiomarinaceae.</title>
        <authorList>
            <person name="Liu Y."/>
            <person name="Lai Q."/>
            <person name="Shao Z."/>
        </authorList>
    </citation>
    <scope>NUCLEOTIDE SEQUENCE [LARGE SCALE GENOMIC DNA]</scope>
    <source>
        <strain evidence="4">BH195</strain>
    </source>
</reference>
<comment type="caution">
    <text evidence="3">The sequence shown here is derived from an EMBL/GenBank/DDBJ whole genome shotgun (WGS) entry which is preliminary data.</text>
</comment>
<dbReference type="Gene3D" id="3.20.20.140">
    <property type="entry name" value="Metal-dependent hydrolases"/>
    <property type="match status" value="1"/>
</dbReference>
<keyword evidence="1" id="KW-0732">Signal</keyword>
<dbReference type="PANTHER" id="PTHR43135">
    <property type="entry name" value="ALPHA-D-RIBOSE 1-METHYLPHOSPHONATE 5-TRIPHOSPHATE DIPHOSPHATASE"/>
    <property type="match status" value="1"/>
</dbReference>
<accession>A0A432XVF2</accession>
<dbReference type="PANTHER" id="PTHR43135:SF3">
    <property type="entry name" value="ALPHA-D-RIBOSE 1-METHYLPHOSPHONATE 5-TRIPHOSPHATE DIPHOSPHATASE"/>
    <property type="match status" value="1"/>
</dbReference>
<dbReference type="AlphaFoldDB" id="A0A432XVF2"/>
<organism evidence="3 4">
    <name type="scientific">Pseudidiomarina halophila</name>
    <dbReference type="NCBI Taxonomy" id="1449799"/>
    <lineage>
        <taxon>Bacteria</taxon>
        <taxon>Pseudomonadati</taxon>
        <taxon>Pseudomonadota</taxon>
        <taxon>Gammaproteobacteria</taxon>
        <taxon>Alteromonadales</taxon>
        <taxon>Idiomarinaceae</taxon>
        <taxon>Pseudidiomarina</taxon>
    </lineage>
</organism>
<dbReference type="InterPro" id="IPR051781">
    <property type="entry name" value="Metallo-dep_Hydrolase"/>
</dbReference>
<dbReference type="OrthoDB" id="9765769at2"/>
<gene>
    <name evidence="3" type="ORF">CWI69_06670</name>
</gene>
<keyword evidence="4" id="KW-1185">Reference proteome</keyword>
<feature type="domain" description="Amidohydrolase-related" evidence="2">
    <location>
        <begin position="211"/>
        <end position="403"/>
    </location>
</feature>
<dbReference type="SUPFAM" id="SSF51338">
    <property type="entry name" value="Composite domain of metallo-dependent hydrolases"/>
    <property type="match status" value="1"/>
</dbReference>
<dbReference type="SUPFAM" id="SSF51556">
    <property type="entry name" value="Metallo-dependent hydrolases"/>
    <property type="match status" value="1"/>
</dbReference>
<feature type="chain" id="PRO_5019350779" description="Amidohydrolase-related domain-containing protein" evidence="1">
    <location>
        <begin position="22"/>
        <end position="418"/>
    </location>
</feature>
<dbReference type="Pfam" id="PF01979">
    <property type="entry name" value="Amidohydro_1"/>
    <property type="match status" value="1"/>
</dbReference>
<dbReference type="InterPro" id="IPR032466">
    <property type="entry name" value="Metal_Hydrolase"/>
</dbReference>
<dbReference type="InterPro" id="IPR011059">
    <property type="entry name" value="Metal-dep_hydrolase_composite"/>
</dbReference>
<protein>
    <recommendedName>
        <fullName evidence="2">Amidohydrolase-related domain-containing protein</fullName>
    </recommendedName>
</protein>
<proteinExistence type="predicted"/>
<dbReference type="RefSeq" id="WP_126763131.1">
    <property type="nucleotide sequence ID" value="NZ_JBHLTZ010000012.1"/>
</dbReference>
<dbReference type="InterPro" id="IPR006680">
    <property type="entry name" value="Amidohydro-rel"/>
</dbReference>
<sequence length="418" mass="45643">MTVKYALFTLLLSAFSVSVHSAEVYRNGKWWDGSDFVATTFYVEDGVFVDPGAVEKVSISHDLQGAFVLPPLADAHNHNLQSPWLADNFHDRYLKQGILYGAMLCGSHSSAKLTRERLKLAGLPSIKVAGACLSSSDGHPLRMALKSREGQPDVAPDRIYDKSYLVIDTVADINKKWPLIEQGAVDLVKIIIVHHEDQTRRDNEEFFGVNGLSAEVVVALVPFLQERGLRVVAHTESAADFALAVAAGVDWIGHLPGYHWSTGKTAAAYRLTEEVAAQAAAKGIHVIPTAGVVNLFSDLSPAQRQQVQALQRENLRRLRQAGVSFLTGSDQFMGSVVDELIYLREILGFDAQALINSATRTTPQALFPGRKVGKLEIGFEASFNVYQTNPVTDFSNLSAPAQVVQQGAEVIIQPEQPN</sequence>
<dbReference type="Proteomes" id="UP000287198">
    <property type="component" value="Unassembled WGS sequence"/>
</dbReference>
<feature type="signal peptide" evidence="1">
    <location>
        <begin position="1"/>
        <end position="21"/>
    </location>
</feature>
<evidence type="ECO:0000313" key="3">
    <source>
        <dbReference type="EMBL" id="RUO52718.1"/>
    </source>
</evidence>
<dbReference type="GO" id="GO:0016810">
    <property type="term" value="F:hydrolase activity, acting on carbon-nitrogen (but not peptide) bonds"/>
    <property type="evidence" value="ECO:0007669"/>
    <property type="project" value="InterPro"/>
</dbReference>
<evidence type="ECO:0000313" key="4">
    <source>
        <dbReference type="Proteomes" id="UP000287198"/>
    </source>
</evidence>
<dbReference type="EMBL" id="PIPW01000002">
    <property type="protein sequence ID" value="RUO52718.1"/>
    <property type="molecule type" value="Genomic_DNA"/>
</dbReference>